<gene>
    <name evidence="2" type="ORF">CINCED_3A006253</name>
</gene>
<sequence>MDDSYLNMTEGYVDDCKITQMQYHSFLPYPSSAMSCNDDIRMSIQNMDAYTRPCESYIFIVAKVIKTSTTGIQGTVNFTNDGLPFSFSEMRYDVNDMTIQNLKTSGIASCLKCYGSHTRDDLYELQNAVWDTDTDVGDNKEFMPDIKFSGC</sequence>
<dbReference type="EMBL" id="CABPRJ010001436">
    <property type="protein sequence ID" value="VVC36738.1"/>
    <property type="molecule type" value="Genomic_DNA"/>
</dbReference>
<dbReference type="PANTHER" id="PTHR36159">
    <property type="entry name" value="PROTEIN CBG23766"/>
    <property type="match status" value="1"/>
</dbReference>
<reference evidence="2 3" key="1">
    <citation type="submission" date="2019-08" db="EMBL/GenBank/DDBJ databases">
        <authorList>
            <person name="Alioto T."/>
            <person name="Alioto T."/>
            <person name="Gomez Garrido J."/>
        </authorList>
    </citation>
    <scope>NUCLEOTIDE SEQUENCE [LARGE SCALE GENOMIC DNA]</scope>
</reference>
<dbReference type="Pfam" id="PF21738">
    <property type="entry name" value="DJR-like_dom"/>
    <property type="match status" value="1"/>
</dbReference>
<feature type="domain" description="Double jelly roll-like" evidence="1">
    <location>
        <begin position="78"/>
        <end position="141"/>
    </location>
</feature>
<dbReference type="Proteomes" id="UP000325440">
    <property type="component" value="Unassembled WGS sequence"/>
</dbReference>
<dbReference type="InterPro" id="IPR049512">
    <property type="entry name" value="DJR-like_dom"/>
</dbReference>
<protein>
    <recommendedName>
        <fullName evidence="1">Double jelly roll-like domain-containing protein</fullName>
    </recommendedName>
</protein>
<dbReference type="AlphaFoldDB" id="A0A5E4N5A3"/>
<evidence type="ECO:0000313" key="2">
    <source>
        <dbReference type="EMBL" id="VVC36738.1"/>
    </source>
</evidence>
<accession>A0A5E4N5A3</accession>
<proteinExistence type="predicted"/>
<organism evidence="2 3">
    <name type="scientific">Cinara cedri</name>
    <dbReference type="NCBI Taxonomy" id="506608"/>
    <lineage>
        <taxon>Eukaryota</taxon>
        <taxon>Metazoa</taxon>
        <taxon>Ecdysozoa</taxon>
        <taxon>Arthropoda</taxon>
        <taxon>Hexapoda</taxon>
        <taxon>Insecta</taxon>
        <taxon>Pterygota</taxon>
        <taxon>Neoptera</taxon>
        <taxon>Paraneoptera</taxon>
        <taxon>Hemiptera</taxon>
        <taxon>Sternorrhyncha</taxon>
        <taxon>Aphidomorpha</taxon>
        <taxon>Aphidoidea</taxon>
        <taxon>Aphididae</taxon>
        <taxon>Lachninae</taxon>
        <taxon>Cinara</taxon>
    </lineage>
</organism>
<evidence type="ECO:0000259" key="1">
    <source>
        <dbReference type="Pfam" id="PF21738"/>
    </source>
</evidence>
<dbReference type="OrthoDB" id="6746907at2759"/>
<evidence type="ECO:0000313" key="3">
    <source>
        <dbReference type="Proteomes" id="UP000325440"/>
    </source>
</evidence>
<dbReference type="PANTHER" id="PTHR36159:SF1">
    <property type="entry name" value="RETROVIRUS-RELATED POL POLYPROTEIN FROM TRANSPOSON 412-LIKE PROTEIN"/>
    <property type="match status" value="1"/>
</dbReference>
<keyword evidence="3" id="KW-1185">Reference proteome</keyword>
<name>A0A5E4N5A3_9HEMI</name>